<feature type="compositionally biased region" description="Low complexity" evidence="1">
    <location>
        <begin position="159"/>
        <end position="168"/>
    </location>
</feature>
<dbReference type="EMBL" id="CAADFJ010000014">
    <property type="protein sequence ID" value="VFJ97611.1"/>
    <property type="molecule type" value="Genomic_DNA"/>
</dbReference>
<organism evidence="4">
    <name type="scientific">Candidatus Kentrum eta</name>
    <dbReference type="NCBI Taxonomy" id="2126337"/>
    <lineage>
        <taxon>Bacteria</taxon>
        <taxon>Pseudomonadati</taxon>
        <taxon>Pseudomonadota</taxon>
        <taxon>Gammaproteobacteria</taxon>
        <taxon>Candidatus Kentrum</taxon>
    </lineage>
</organism>
<evidence type="ECO:0000259" key="2">
    <source>
        <dbReference type="SMART" id="SM00530"/>
    </source>
</evidence>
<dbReference type="PANTHER" id="PTHR34475:SF1">
    <property type="entry name" value="CYTOSKELETON PROTEIN RODZ"/>
    <property type="match status" value="1"/>
</dbReference>
<evidence type="ECO:0000313" key="4">
    <source>
        <dbReference type="EMBL" id="VFJ92741.1"/>
    </source>
</evidence>
<protein>
    <submittedName>
        <fullName evidence="4">Cytoskeleton protein RodZ</fullName>
    </submittedName>
</protein>
<sequence>MTVPQSNSPVSAPATPEEEKGPGKQLKEARQLRNLTINNIAVRLRLDPATIYHLEEEDYDKLPEPAFIRGYLRAYARSLGIEPEPVLSSFESYDLTPPPLVRDFANRPQIRSNHIVVRLTTYLIVFCLTALTFDWWQDQTSLDGDVVKGEIIARRNQGASSNEASSNPEPSPRKETKIASNRPTRPPSNQPPATEGVLTGMRANRELSDTFRRESGAIDATASPGAENPPITPVPVGDVRDTKPVMPGKSGTPKIDHLALYLRDDCWMEIHDGSGKKVYYQIGFANKTYQFQGIGPFHVALGHARGVKKIVYNGKPFDHAQYIQREFAEFSLGNLE</sequence>
<evidence type="ECO:0000313" key="5">
    <source>
        <dbReference type="EMBL" id="VFJ97611.1"/>
    </source>
</evidence>
<accession>A0A450UJM4</accession>
<dbReference type="AlphaFoldDB" id="A0A450UJM4"/>
<dbReference type="Pfam" id="PF13413">
    <property type="entry name" value="HTH_25"/>
    <property type="match status" value="1"/>
</dbReference>
<dbReference type="InterPro" id="IPR050400">
    <property type="entry name" value="Bact_Cytoskel_RodZ"/>
</dbReference>
<dbReference type="EMBL" id="CAADFI010000033">
    <property type="protein sequence ID" value="VFJ92741.1"/>
    <property type="molecule type" value="Genomic_DNA"/>
</dbReference>
<feature type="region of interest" description="Disordered" evidence="1">
    <location>
        <begin position="154"/>
        <end position="199"/>
    </location>
</feature>
<proteinExistence type="predicted"/>
<dbReference type="PANTHER" id="PTHR34475">
    <property type="match status" value="1"/>
</dbReference>
<dbReference type="InterPro" id="IPR001387">
    <property type="entry name" value="Cro/C1-type_HTH"/>
</dbReference>
<feature type="compositionally biased region" description="Basic and acidic residues" evidence="1">
    <location>
        <begin position="17"/>
        <end position="26"/>
    </location>
</feature>
<dbReference type="CDD" id="cd00093">
    <property type="entry name" value="HTH_XRE"/>
    <property type="match status" value="1"/>
</dbReference>
<dbReference type="SUPFAM" id="SSF47413">
    <property type="entry name" value="lambda repressor-like DNA-binding domains"/>
    <property type="match status" value="1"/>
</dbReference>
<feature type="compositionally biased region" description="Polar residues" evidence="1">
    <location>
        <begin position="1"/>
        <end position="10"/>
    </location>
</feature>
<reference evidence="4" key="1">
    <citation type="submission" date="2019-02" db="EMBL/GenBank/DDBJ databases">
        <authorList>
            <person name="Gruber-Vodicka R. H."/>
            <person name="Seah K. B. B."/>
        </authorList>
    </citation>
    <scope>NUCLEOTIDE SEQUENCE</scope>
    <source>
        <strain evidence="5">BECK_SA2B12</strain>
        <strain evidence="3">BECK_SA2B15</strain>
        <strain evidence="4">BECK_SA2B20</strain>
    </source>
</reference>
<feature type="domain" description="HTH cro/C1-type" evidence="2">
    <location>
        <begin position="25"/>
        <end position="82"/>
    </location>
</feature>
<dbReference type="GO" id="GO:0003677">
    <property type="term" value="F:DNA binding"/>
    <property type="evidence" value="ECO:0007669"/>
    <property type="project" value="InterPro"/>
</dbReference>
<dbReference type="InterPro" id="IPR025194">
    <property type="entry name" value="RodZ-like_C"/>
</dbReference>
<evidence type="ECO:0000256" key="1">
    <source>
        <dbReference type="SAM" id="MobiDB-lite"/>
    </source>
</evidence>
<gene>
    <name evidence="3" type="ORF">BECKH772A_GA0070896_1001617</name>
    <name evidence="4" type="ORF">BECKH772B_GA0070898_100332</name>
    <name evidence="5" type="ORF">BECKH772C_GA0070978_1001416</name>
</gene>
<dbReference type="Gene3D" id="1.10.260.40">
    <property type="entry name" value="lambda repressor-like DNA-binding domains"/>
    <property type="match status" value="1"/>
</dbReference>
<name>A0A450UJM4_9GAMM</name>
<dbReference type="SMART" id="SM00530">
    <property type="entry name" value="HTH_XRE"/>
    <property type="match status" value="1"/>
</dbReference>
<feature type="region of interest" description="Disordered" evidence="1">
    <location>
        <begin position="218"/>
        <end position="250"/>
    </location>
</feature>
<feature type="region of interest" description="Disordered" evidence="1">
    <location>
        <begin position="1"/>
        <end position="26"/>
    </location>
</feature>
<dbReference type="EMBL" id="CAADFG010000016">
    <property type="protein sequence ID" value="VFJ89614.1"/>
    <property type="molecule type" value="Genomic_DNA"/>
</dbReference>
<dbReference type="Pfam" id="PF13464">
    <property type="entry name" value="RodZ_C"/>
    <property type="match status" value="1"/>
</dbReference>
<evidence type="ECO:0000313" key="3">
    <source>
        <dbReference type="EMBL" id="VFJ89614.1"/>
    </source>
</evidence>
<dbReference type="InterPro" id="IPR010982">
    <property type="entry name" value="Lambda_DNA-bd_dom_sf"/>
</dbReference>